<organism evidence="1 2">
    <name type="scientific">Sphaerodactylus townsendi</name>
    <dbReference type="NCBI Taxonomy" id="933632"/>
    <lineage>
        <taxon>Eukaryota</taxon>
        <taxon>Metazoa</taxon>
        <taxon>Chordata</taxon>
        <taxon>Craniata</taxon>
        <taxon>Vertebrata</taxon>
        <taxon>Euteleostomi</taxon>
        <taxon>Lepidosauria</taxon>
        <taxon>Squamata</taxon>
        <taxon>Bifurcata</taxon>
        <taxon>Gekkota</taxon>
        <taxon>Sphaerodactylidae</taxon>
        <taxon>Sphaerodactylus</taxon>
    </lineage>
</organism>
<evidence type="ECO:0000313" key="2">
    <source>
        <dbReference type="Proteomes" id="UP000827872"/>
    </source>
</evidence>
<evidence type="ECO:0000313" key="1">
    <source>
        <dbReference type="EMBL" id="KAH7997920.1"/>
    </source>
</evidence>
<accession>A0ACB8EYP8</accession>
<comment type="caution">
    <text evidence="1">The sequence shown here is derived from an EMBL/GenBank/DDBJ whole genome shotgun (WGS) entry which is preliminary data.</text>
</comment>
<sequence length="364" mass="40457">MAGGDGAGPGGVPMATEPFRCPLCRRTAFSGRRGHLYSAGHQRRLRALLARLREKVEAARRTVRRAVVAPYDPPEHDRPFWCPCCAREVRRHLSHGAVAALHGGLLEHLASPEHRKAVHTFWWENKADPSLKSQFLISSEDYELFKASLTKALDTYEAGKDEVIQQMAAHIRKVEESRQETVQASLEPQTETELFKEVAVVKTSAGTQSDFSFAGEDSAQPGPSGSATSAKEQLGSPCSTILELDWQEAGQSLTFIGHQGTQGKGNVHTGAKPPWLLEEEISQGQIGPSYEEFLKEKEKEKLKKLPPGRVGAKFDHTSQTGEGWLPSFGRVWNHGRRWQSRHQFKAEAGQKKPKRRKSQVPECL</sequence>
<reference evidence="1" key="1">
    <citation type="submission" date="2021-08" db="EMBL/GenBank/DDBJ databases">
        <title>The first chromosome-level gecko genome reveals the dynamic sex chromosomes of Neotropical dwarf geckos (Sphaerodactylidae: Sphaerodactylus).</title>
        <authorList>
            <person name="Pinto B.J."/>
            <person name="Keating S.E."/>
            <person name="Gamble T."/>
        </authorList>
    </citation>
    <scope>NUCLEOTIDE SEQUENCE</scope>
    <source>
        <strain evidence="1">TG3544</strain>
    </source>
</reference>
<protein>
    <submittedName>
        <fullName evidence="1">Uncharacterized protein</fullName>
    </submittedName>
</protein>
<gene>
    <name evidence="1" type="ORF">K3G42_010545</name>
</gene>
<dbReference type="EMBL" id="CM037625">
    <property type="protein sequence ID" value="KAH7997920.1"/>
    <property type="molecule type" value="Genomic_DNA"/>
</dbReference>
<name>A0ACB8EYP8_9SAUR</name>
<dbReference type="Proteomes" id="UP000827872">
    <property type="component" value="Linkage Group LG12"/>
</dbReference>
<proteinExistence type="predicted"/>
<keyword evidence="2" id="KW-1185">Reference proteome</keyword>